<proteinExistence type="predicted"/>
<evidence type="ECO:0000313" key="2">
    <source>
        <dbReference type="Proteomes" id="UP001163324"/>
    </source>
</evidence>
<keyword evidence="2" id="KW-1185">Reference proteome</keyword>
<sequence length="357" mass="40154">MPAMKSSTQLASVPDVLLDSVSKTRATYHRLGNSGLRVSNPILGGAHLGSSRWLPWVLEEEEWDTANSYSNGESERLMGKALREFNIPRRKVVLMTKCFRVVCDDEHFDPGASTHMHHDIADTSKDYVNQWGLSRSAIYQAVDASLERLGTTYIDVLQIHRFDTSVPPEETMSALHDVVRSGKVRYIGASSMWAHQFAILQHVADKNGWTKFVSMQNHYNLLYREEEREMNKYCDLTGVGLIPWAPLAGGRLARRPNQTADTVRTSVNKGGGFYEPSDDGHSALIVSRVEEIADSRGWPMSHVGLAWLNRRVASTVVGFSSVERMDEALDALGKELTQEEELYLEELYVPRSIQGHY</sequence>
<organism evidence="1 2">
    <name type="scientific">Trichothecium roseum</name>
    <dbReference type="NCBI Taxonomy" id="47278"/>
    <lineage>
        <taxon>Eukaryota</taxon>
        <taxon>Fungi</taxon>
        <taxon>Dikarya</taxon>
        <taxon>Ascomycota</taxon>
        <taxon>Pezizomycotina</taxon>
        <taxon>Sordariomycetes</taxon>
        <taxon>Hypocreomycetidae</taxon>
        <taxon>Hypocreales</taxon>
        <taxon>Hypocreales incertae sedis</taxon>
        <taxon>Trichothecium</taxon>
    </lineage>
</organism>
<name>A0ACC0VCD0_9HYPO</name>
<gene>
    <name evidence="1" type="ORF">N3K66_000024</name>
</gene>
<accession>A0ACC0VCD0</accession>
<dbReference type="Proteomes" id="UP001163324">
    <property type="component" value="Chromosome 1"/>
</dbReference>
<reference evidence="1" key="1">
    <citation type="submission" date="2022-10" db="EMBL/GenBank/DDBJ databases">
        <title>Complete Genome of Trichothecium roseum strain YXFP-22015, a Plant Pathogen Isolated from Citrus.</title>
        <authorList>
            <person name="Wang Y."/>
            <person name="Zhu L."/>
        </authorList>
    </citation>
    <scope>NUCLEOTIDE SEQUENCE</scope>
    <source>
        <strain evidence="1">YXFP-22015</strain>
    </source>
</reference>
<protein>
    <submittedName>
        <fullName evidence="1">Uncharacterized protein</fullName>
    </submittedName>
</protein>
<dbReference type="EMBL" id="CM047940">
    <property type="protein sequence ID" value="KAI9903495.1"/>
    <property type="molecule type" value="Genomic_DNA"/>
</dbReference>
<comment type="caution">
    <text evidence="1">The sequence shown here is derived from an EMBL/GenBank/DDBJ whole genome shotgun (WGS) entry which is preliminary data.</text>
</comment>
<evidence type="ECO:0000313" key="1">
    <source>
        <dbReference type="EMBL" id="KAI9903495.1"/>
    </source>
</evidence>